<protein>
    <recommendedName>
        <fullName evidence="4">Transmembrane protein</fullName>
    </recommendedName>
</protein>
<dbReference type="EMBL" id="DUZY01000001">
    <property type="protein sequence ID" value="DAD21472.1"/>
    <property type="molecule type" value="Genomic_DNA"/>
</dbReference>
<keyword evidence="3" id="KW-1185">Reference proteome</keyword>
<sequence length="57" mass="6704">MISLSSQDLDLFAFLVLALMWTPMMLVAEQRALRIERRQIQRRKRQRNDLPSSQSTG</sequence>
<comment type="caution">
    <text evidence="2">The sequence shown here is derived from an EMBL/GenBank/DDBJ whole genome shotgun (WGS) entry which is preliminary data.</text>
</comment>
<keyword evidence="1" id="KW-1133">Transmembrane helix</keyword>
<gene>
    <name evidence="2" type="ORF">HUJ06_022935</name>
</gene>
<evidence type="ECO:0008006" key="4">
    <source>
        <dbReference type="Google" id="ProtNLM"/>
    </source>
</evidence>
<keyword evidence="1" id="KW-0812">Transmembrane</keyword>
<accession>A0A822XN51</accession>
<feature type="transmembrane region" description="Helical" evidence="1">
    <location>
        <begin position="12"/>
        <end position="33"/>
    </location>
</feature>
<evidence type="ECO:0000313" key="3">
    <source>
        <dbReference type="Proteomes" id="UP000607653"/>
    </source>
</evidence>
<dbReference type="AlphaFoldDB" id="A0A822XN51"/>
<keyword evidence="1" id="KW-0472">Membrane</keyword>
<name>A0A822XN51_NELNU</name>
<evidence type="ECO:0000313" key="2">
    <source>
        <dbReference type="EMBL" id="DAD21472.1"/>
    </source>
</evidence>
<dbReference type="Proteomes" id="UP000607653">
    <property type="component" value="Unassembled WGS sequence"/>
</dbReference>
<reference evidence="2 3" key="1">
    <citation type="journal article" date="2020" name="Mol. Biol. Evol.">
        <title>Distinct Expression and Methylation Patterns for Genes with Different Fates following a Single Whole-Genome Duplication in Flowering Plants.</title>
        <authorList>
            <person name="Shi T."/>
            <person name="Rahmani R.S."/>
            <person name="Gugger P.F."/>
            <person name="Wang M."/>
            <person name="Li H."/>
            <person name="Zhang Y."/>
            <person name="Li Z."/>
            <person name="Wang Q."/>
            <person name="Van de Peer Y."/>
            <person name="Marchal K."/>
            <person name="Chen J."/>
        </authorList>
    </citation>
    <scope>NUCLEOTIDE SEQUENCE [LARGE SCALE GENOMIC DNA]</scope>
    <source>
        <tissue evidence="2">Leaf</tissue>
    </source>
</reference>
<evidence type="ECO:0000256" key="1">
    <source>
        <dbReference type="SAM" id="Phobius"/>
    </source>
</evidence>
<proteinExistence type="predicted"/>
<organism evidence="2 3">
    <name type="scientific">Nelumbo nucifera</name>
    <name type="common">Sacred lotus</name>
    <dbReference type="NCBI Taxonomy" id="4432"/>
    <lineage>
        <taxon>Eukaryota</taxon>
        <taxon>Viridiplantae</taxon>
        <taxon>Streptophyta</taxon>
        <taxon>Embryophyta</taxon>
        <taxon>Tracheophyta</taxon>
        <taxon>Spermatophyta</taxon>
        <taxon>Magnoliopsida</taxon>
        <taxon>Proteales</taxon>
        <taxon>Nelumbonaceae</taxon>
        <taxon>Nelumbo</taxon>
    </lineage>
</organism>